<feature type="compositionally biased region" description="Polar residues" evidence="1">
    <location>
        <begin position="145"/>
        <end position="157"/>
    </location>
</feature>
<proteinExistence type="predicted"/>
<feature type="compositionally biased region" description="Basic and acidic residues" evidence="1">
    <location>
        <begin position="78"/>
        <end position="96"/>
    </location>
</feature>
<feature type="region of interest" description="Disordered" evidence="1">
    <location>
        <begin position="1544"/>
        <end position="1565"/>
    </location>
</feature>
<feature type="compositionally biased region" description="Basic and acidic residues" evidence="1">
    <location>
        <begin position="1064"/>
        <end position="1079"/>
    </location>
</feature>
<feature type="region of interest" description="Disordered" evidence="1">
    <location>
        <begin position="138"/>
        <end position="158"/>
    </location>
</feature>
<feature type="region of interest" description="Disordered" evidence="1">
    <location>
        <begin position="1418"/>
        <end position="1473"/>
    </location>
</feature>
<feature type="compositionally biased region" description="Polar residues" evidence="1">
    <location>
        <begin position="795"/>
        <end position="818"/>
    </location>
</feature>
<evidence type="ECO:0000256" key="1">
    <source>
        <dbReference type="SAM" id="MobiDB-lite"/>
    </source>
</evidence>
<feature type="compositionally biased region" description="Low complexity" evidence="1">
    <location>
        <begin position="751"/>
        <end position="760"/>
    </location>
</feature>
<feature type="region of interest" description="Disordered" evidence="1">
    <location>
        <begin position="643"/>
        <end position="842"/>
    </location>
</feature>
<dbReference type="OrthoDB" id="266368at2759"/>
<reference evidence="2 3" key="1">
    <citation type="journal article" date="2018" name="Sci. Rep.">
        <title>A complete Leishmania donovani reference genome identifies novel genetic variations associated with virulence.</title>
        <authorList>
            <person name="Lypaczewski P."/>
            <person name="Hoshizaki J."/>
            <person name="Zhang W.-W."/>
            <person name="McCall L.-I."/>
            <person name="Torcivia-Rodriguez J."/>
            <person name="Simonyan V."/>
            <person name="Kaur A."/>
            <person name="Dewar K."/>
            <person name="Matlashewski G."/>
        </authorList>
    </citation>
    <scope>NUCLEOTIDE SEQUENCE [LARGE SCALE GENOMIC DNA]</scope>
    <source>
        <strain evidence="2 3">LdCL</strain>
    </source>
</reference>
<feature type="compositionally biased region" description="Basic and acidic residues" evidence="1">
    <location>
        <begin position="1418"/>
        <end position="1428"/>
    </location>
</feature>
<dbReference type="VEuPathDB" id="TriTrypDB:LdCL_310039700"/>
<feature type="compositionally biased region" description="Low complexity" evidence="1">
    <location>
        <begin position="1091"/>
        <end position="1109"/>
    </location>
</feature>
<feature type="region of interest" description="Disordered" evidence="1">
    <location>
        <begin position="1585"/>
        <end position="1642"/>
    </location>
</feature>
<accession>A0A3S7X4Y8</accession>
<feature type="compositionally biased region" description="Low complexity" evidence="1">
    <location>
        <begin position="97"/>
        <end position="118"/>
    </location>
</feature>
<feature type="compositionally biased region" description="Basic and acidic residues" evidence="1">
    <location>
        <begin position="684"/>
        <end position="702"/>
    </location>
</feature>
<feature type="compositionally biased region" description="Low complexity" evidence="1">
    <location>
        <begin position="494"/>
        <end position="508"/>
    </location>
</feature>
<feature type="region of interest" description="Disordered" evidence="1">
    <location>
        <begin position="455"/>
        <end position="559"/>
    </location>
</feature>
<feature type="compositionally biased region" description="Basic and acidic residues" evidence="1">
    <location>
        <begin position="825"/>
        <end position="840"/>
    </location>
</feature>
<keyword evidence="3" id="KW-1185">Reference proteome</keyword>
<sequence>MEHNGVKPPMPQLRLPADYAYNPLYFVPNSNAVSEGGIGEDDAVEPLHRLSHAVLQATTYLHRPLHFSPSPSNATPVRSHDNRSRSRESSLTRRSGELSPAAASARRQRRSTSMAASHAARRRRGHALTQEVAAWQRRSGKDCADQSSVATPSQEVTADTMHADLSTSILRPTRATQLREDYVLHYIEERDEAAQNIFFRPKGWPLSGAALNSPYRQHCTSSASPLRNGFLTPTRPENSSAASLPTPRFTKAAQLRQQSAVQLMEKLERCELEKAAEEALTHVVAESSSRRALMRLRTGAHSNSSSRFLAVQRSGGARGASTAMPFSGTQPSHHVPRWHHTSRTGSSGDTINGAGHRIRATSSASTHSSPREEWLSAASTCFDDREKTLNKQQHAAEATHAPSRGLVPDAPAPLPSSKYRSCKISKEALKAPRGELSSAKATEAMAVLPKPAACNGGERVPSRHHRRRRCSYAAQRDSESLSPVAIRDVRDTAHPSPSTAALASPPAAVHREREQRGIRTPPAVRDTETKMTSRGDAPLAQRATSLTPSHLRDGDDASSSSVSSIMFTVLSAPQDDTAGAHLPEARHDWQQVATQGSRMRESGGAADDSSLEFRSTGRSDCEHSASLLACLTPVAAVPPSAMRGAECSSFTSPDFSRVPSPTQASASVTSDEARVSAATAVAAPHERETKTSCAEREVERTPHAVGANASLAPRRPLEQALQGTREEPSARSSARCLGRRGVCPPPVDAYPAPAHTPHTPSTERSGDVSRRSLSQDPYHAGSSISSRSGEFEAQPPSQSESTGRSAQVAATTLPQTVRSEVAEGDSEKEPSDAAEVRHEGSALSTQSSFASIASYHTEVHVHIPAVVSDAADESLEAATSQTELLAFYRIAKPSSAAVESRLHRRAEHDWSLKSNVRASSQGDEASRAGDDKQVLRGHGGAVPSSPSWLLNASEGISSALCGLVPSAASGESDASRSVATDAYTVVAGGGRRVLAAWSLPVPPTNCTHMVAAKEARQRAAVEAGLSKLCTASEQPSRLLSGHISDSRIRQLIAAGVNSASSYQPRRERPVGKEALDSPRKPSMQESSRCTSAPPSAAEAPSSLVVASAENGTRDDARPEVVADKAEALAHGKTTDDAPSAAVSLADVAVLGTDRKGDVDAPSVQREGGYPRDATQSLATVTVAAASEKSSLSLVGAEQPAAIENALAESLPVKDAPASRAVLSRSSCVAIGRENRPTEKAMGSLALGVDSVPPQSHAESIRSVQETGVFTSDGTVGSRTAVLASLPHPLSDTHAGAAVAKAAGRQNDVVPCDGAEAAPAPCIAKIRSATSSVRESAQPKEVSDIPLSVAAVQPEDATLHRSRSSSAEIGGANRAERTAVVGVNTPPSLSTWPRTVELAFATASFLTTEHGSFSLHFTEAEQSPRERSVYARQAASLSNGGGEELGEGVPHSHAPTPLHCRLPPQRRQATSPYEGVQLPDASAAEERKRDAPLAQAFSRSDTSTRCLCAASAEFQADVHVRAHTNERAEGTPAVPFGASVNGVSSVREQSRRAAAQDSVALDRSAPPSADATLELAAVCAPFSHDSPARPLSSSTSSSTHFLARSPSCSSQSSSSPTTPTATGRFMPSSLGRLDTPNQGDGGKVDFELRADDDCNGLLTGNAADANRSTFSRSTSCDLLEHAALVQLTEPTSTDAAVITTPFRPSSPVPGSEFSTTCSQISERITWSAGTWVDRERASASPDHAEAGVAESDLGVLRKGTRSAPSVPLTRVRYLNQDM</sequence>
<dbReference type="VEuPathDB" id="TriTrypDB:LDHU3_31.5350"/>
<protein>
    <submittedName>
        <fullName evidence="2">Uncharacterized protein</fullName>
    </submittedName>
</protein>
<feature type="region of interest" description="Disordered" evidence="1">
    <location>
        <begin position="593"/>
        <end position="616"/>
    </location>
</feature>
<evidence type="ECO:0000313" key="3">
    <source>
        <dbReference type="Proteomes" id="UP000274082"/>
    </source>
</evidence>
<feature type="region of interest" description="Disordered" evidence="1">
    <location>
        <begin position="65"/>
        <end position="126"/>
    </location>
</feature>
<feature type="region of interest" description="Disordered" evidence="1">
    <location>
        <begin position="387"/>
        <end position="418"/>
    </location>
</feature>
<feature type="region of interest" description="Disordered" evidence="1">
    <location>
        <begin position="316"/>
        <end position="353"/>
    </location>
</feature>
<evidence type="ECO:0000313" key="2">
    <source>
        <dbReference type="EMBL" id="AYU81521.1"/>
    </source>
</evidence>
<gene>
    <name evidence="2" type="ORF">LdCL_310039700</name>
</gene>
<dbReference type="EMBL" id="CP029530">
    <property type="protein sequence ID" value="AYU81521.1"/>
    <property type="molecule type" value="Genomic_DNA"/>
</dbReference>
<feature type="compositionally biased region" description="Basic and acidic residues" evidence="1">
    <location>
        <begin position="924"/>
        <end position="934"/>
    </location>
</feature>
<feature type="compositionally biased region" description="Low complexity" evidence="1">
    <location>
        <begin position="1587"/>
        <end position="1619"/>
    </location>
</feature>
<dbReference type="VEuPathDB" id="TriTrypDB:LdBPK_313140.1"/>
<organism evidence="2 3">
    <name type="scientific">Leishmania donovani</name>
    <dbReference type="NCBI Taxonomy" id="5661"/>
    <lineage>
        <taxon>Eukaryota</taxon>
        <taxon>Discoba</taxon>
        <taxon>Euglenozoa</taxon>
        <taxon>Kinetoplastea</taxon>
        <taxon>Metakinetoplastina</taxon>
        <taxon>Trypanosomatida</taxon>
        <taxon>Trypanosomatidae</taxon>
        <taxon>Leishmaniinae</taxon>
        <taxon>Leishmania</taxon>
    </lineage>
</organism>
<feature type="region of interest" description="Disordered" evidence="1">
    <location>
        <begin position="1058"/>
        <end position="1118"/>
    </location>
</feature>
<feature type="region of interest" description="Disordered" evidence="1">
    <location>
        <begin position="913"/>
        <end position="942"/>
    </location>
</feature>
<name>A0A3S7X4Y8_LEIDO</name>
<dbReference type="Proteomes" id="UP000274082">
    <property type="component" value="Chromosome 31"/>
</dbReference>
<feature type="compositionally biased region" description="Polar residues" evidence="1">
    <location>
        <begin position="648"/>
        <end position="670"/>
    </location>
</feature>
<feature type="compositionally biased region" description="Polar residues" evidence="1">
    <location>
        <begin position="913"/>
        <end position="923"/>
    </location>
</feature>